<sequence>MSQSCTTPQCERASQVLCDHCKQNLCRQHLNEHNISIDFATEKLDQQQEKILYIIQSKMSKFVHEQEAARDDIDTLTSTIH</sequence>
<dbReference type="Proteomes" id="UP000663823">
    <property type="component" value="Unassembled WGS sequence"/>
</dbReference>
<comment type="caution">
    <text evidence="1">The sequence shown here is derived from an EMBL/GenBank/DDBJ whole genome shotgun (WGS) entry which is preliminary data.</text>
</comment>
<evidence type="ECO:0000313" key="2">
    <source>
        <dbReference type="Proteomes" id="UP000663823"/>
    </source>
</evidence>
<dbReference type="EMBL" id="CAJOAX010000413">
    <property type="protein sequence ID" value="CAF3585714.1"/>
    <property type="molecule type" value="Genomic_DNA"/>
</dbReference>
<name>A0A818MDM4_9BILA</name>
<evidence type="ECO:0000313" key="1">
    <source>
        <dbReference type="EMBL" id="CAF3585714.1"/>
    </source>
</evidence>
<protein>
    <submittedName>
        <fullName evidence="1">Uncharacterized protein</fullName>
    </submittedName>
</protein>
<organism evidence="1 2">
    <name type="scientific">Rotaria sordida</name>
    <dbReference type="NCBI Taxonomy" id="392033"/>
    <lineage>
        <taxon>Eukaryota</taxon>
        <taxon>Metazoa</taxon>
        <taxon>Spiralia</taxon>
        <taxon>Gnathifera</taxon>
        <taxon>Rotifera</taxon>
        <taxon>Eurotatoria</taxon>
        <taxon>Bdelloidea</taxon>
        <taxon>Philodinida</taxon>
        <taxon>Philodinidae</taxon>
        <taxon>Rotaria</taxon>
    </lineage>
</organism>
<dbReference type="AlphaFoldDB" id="A0A818MDM4"/>
<accession>A0A818MDM4</accession>
<gene>
    <name evidence="1" type="ORF">OTI717_LOCUS6045</name>
</gene>
<reference evidence="1" key="1">
    <citation type="submission" date="2021-02" db="EMBL/GenBank/DDBJ databases">
        <authorList>
            <person name="Nowell W R."/>
        </authorList>
    </citation>
    <scope>NUCLEOTIDE SEQUENCE</scope>
</reference>
<proteinExistence type="predicted"/>